<organism evidence="3 4">
    <name type="scientific">Abditibacterium utsteinense</name>
    <dbReference type="NCBI Taxonomy" id="1960156"/>
    <lineage>
        <taxon>Bacteria</taxon>
        <taxon>Pseudomonadati</taxon>
        <taxon>Abditibacteriota</taxon>
        <taxon>Abditibacteriia</taxon>
        <taxon>Abditibacteriales</taxon>
        <taxon>Abditibacteriaceae</taxon>
        <taxon>Abditibacterium</taxon>
    </lineage>
</organism>
<keyword evidence="4" id="KW-1185">Reference proteome</keyword>
<evidence type="ECO:0000256" key="1">
    <source>
        <dbReference type="SAM" id="SignalP"/>
    </source>
</evidence>
<reference evidence="3 4" key="1">
    <citation type="journal article" date="2018" name="Syst. Appl. Microbiol.">
        <title>Abditibacterium utsteinense sp. nov., the first cultivated member of candidate phylum FBP, isolated from ice-free Antarctic soil samples.</title>
        <authorList>
            <person name="Tahon G."/>
            <person name="Tytgat B."/>
            <person name="Lebbe L."/>
            <person name="Carlier A."/>
            <person name="Willems A."/>
        </authorList>
    </citation>
    <scope>NUCLEOTIDE SEQUENCE [LARGE SCALE GENOMIC DNA]</scope>
    <source>
        <strain evidence="3 4">LMG 29911</strain>
    </source>
</reference>
<dbReference type="SUPFAM" id="SSF54427">
    <property type="entry name" value="NTF2-like"/>
    <property type="match status" value="1"/>
</dbReference>
<evidence type="ECO:0000259" key="2">
    <source>
        <dbReference type="Pfam" id="PF14534"/>
    </source>
</evidence>
<dbReference type="InterPro" id="IPR032710">
    <property type="entry name" value="NTF2-like_dom_sf"/>
</dbReference>
<dbReference type="InterPro" id="IPR027843">
    <property type="entry name" value="DUF4440"/>
</dbReference>
<dbReference type="EMBL" id="NIGF01000014">
    <property type="protein sequence ID" value="PQV63179.1"/>
    <property type="molecule type" value="Genomic_DNA"/>
</dbReference>
<proteinExistence type="predicted"/>
<comment type="caution">
    <text evidence="3">The sequence shown here is derived from an EMBL/GenBank/DDBJ whole genome shotgun (WGS) entry which is preliminary data.</text>
</comment>
<dbReference type="RefSeq" id="WP_106380595.1">
    <property type="nucleotide sequence ID" value="NZ_NIGF01000014.1"/>
</dbReference>
<name>A0A2S8SR04_9BACT</name>
<feature type="signal peptide" evidence="1">
    <location>
        <begin position="1"/>
        <end position="20"/>
    </location>
</feature>
<dbReference type="Pfam" id="PF14534">
    <property type="entry name" value="DUF4440"/>
    <property type="match status" value="1"/>
</dbReference>
<protein>
    <recommendedName>
        <fullName evidence="2">DUF4440 domain-containing protein</fullName>
    </recommendedName>
</protein>
<dbReference type="Gene3D" id="3.10.450.50">
    <property type="match status" value="1"/>
</dbReference>
<evidence type="ECO:0000313" key="4">
    <source>
        <dbReference type="Proteomes" id="UP000237684"/>
    </source>
</evidence>
<evidence type="ECO:0000313" key="3">
    <source>
        <dbReference type="EMBL" id="PQV63179.1"/>
    </source>
</evidence>
<dbReference type="InParanoid" id="A0A2S8SR04"/>
<feature type="domain" description="DUF4440" evidence="2">
    <location>
        <begin position="31"/>
        <end position="135"/>
    </location>
</feature>
<accession>A0A2S8SR04</accession>
<keyword evidence="1" id="KW-0732">Signal</keyword>
<dbReference type="OrthoDB" id="5383110at2"/>
<feature type="chain" id="PRO_5015683946" description="DUF4440 domain-containing protein" evidence="1">
    <location>
        <begin position="21"/>
        <end position="145"/>
    </location>
</feature>
<dbReference type="AlphaFoldDB" id="A0A2S8SR04"/>
<sequence>MKKVFLVLSTAVVTSGFAMAHSQNLSFEKQVRQANQEFLRASIALDIAALDRVIADDAIFSDGGAQTQSKVQMLAEIPRMSRSIQKFSNVNIFRATIHGDTAIVVGRQWRASGTPGGQRFIFTNTFVKRNAGWQIIEATSAIENP</sequence>
<gene>
    <name evidence="3" type="ORF">B1R32_1144</name>
</gene>
<dbReference type="Proteomes" id="UP000237684">
    <property type="component" value="Unassembled WGS sequence"/>
</dbReference>